<dbReference type="Proteomes" id="UP000800036">
    <property type="component" value="Unassembled WGS sequence"/>
</dbReference>
<dbReference type="EMBL" id="ML976772">
    <property type="protein sequence ID" value="KAF1964997.1"/>
    <property type="molecule type" value="Genomic_DNA"/>
</dbReference>
<keyword evidence="2" id="KW-1185">Reference proteome</keyword>
<reference evidence="1" key="1">
    <citation type="journal article" date="2020" name="Stud. Mycol.">
        <title>101 Dothideomycetes genomes: a test case for predicting lifestyles and emergence of pathogens.</title>
        <authorList>
            <person name="Haridas S."/>
            <person name="Albert R."/>
            <person name="Binder M."/>
            <person name="Bloem J."/>
            <person name="Labutti K."/>
            <person name="Salamov A."/>
            <person name="Andreopoulos B."/>
            <person name="Baker S."/>
            <person name="Barry K."/>
            <person name="Bills G."/>
            <person name="Bluhm B."/>
            <person name="Cannon C."/>
            <person name="Castanera R."/>
            <person name="Culley D."/>
            <person name="Daum C."/>
            <person name="Ezra D."/>
            <person name="Gonzalez J."/>
            <person name="Henrissat B."/>
            <person name="Kuo A."/>
            <person name="Liang C."/>
            <person name="Lipzen A."/>
            <person name="Lutzoni F."/>
            <person name="Magnuson J."/>
            <person name="Mondo S."/>
            <person name="Nolan M."/>
            <person name="Ohm R."/>
            <person name="Pangilinan J."/>
            <person name="Park H.-J."/>
            <person name="Ramirez L."/>
            <person name="Alfaro M."/>
            <person name="Sun H."/>
            <person name="Tritt A."/>
            <person name="Yoshinaga Y."/>
            <person name="Zwiers L.-H."/>
            <person name="Turgeon B."/>
            <person name="Goodwin S."/>
            <person name="Spatafora J."/>
            <person name="Crous P."/>
            <person name="Grigoriev I."/>
        </authorList>
    </citation>
    <scope>NUCLEOTIDE SEQUENCE</scope>
    <source>
        <strain evidence="1">CBS 107.79</strain>
    </source>
</reference>
<name>A0A6A5UVE1_9PLEO</name>
<dbReference type="AlphaFoldDB" id="A0A6A5UVE1"/>
<organism evidence="1 2">
    <name type="scientific">Bimuria novae-zelandiae CBS 107.79</name>
    <dbReference type="NCBI Taxonomy" id="1447943"/>
    <lineage>
        <taxon>Eukaryota</taxon>
        <taxon>Fungi</taxon>
        <taxon>Dikarya</taxon>
        <taxon>Ascomycota</taxon>
        <taxon>Pezizomycotina</taxon>
        <taxon>Dothideomycetes</taxon>
        <taxon>Pleosporomycetidae</taxon>
        <taxon>Pleosporales</taxon>
        <taxon>Massarineae</taxon>
        <taxon>Didymosphaeriaceae</taxon>
        <taxon>Bimuria</taxon>
    </lineage>
</organism>
<evidence type="ECO:0000313" key="1">
    <source>
        <dbReference type="EMBL" id="KAF1964997.1"/>
    </source>
</evidence>
<evidence type="ECO:0000313" key="2">
    <source>
        <dbReference type="Proteomes" id="UP000800036"/>
    </source>
</evidence>
<accession>A0A6A5UVE1</accession>
<proteinExistence type="predicted"/>
<sequence>MIGDDNYHKLTEPDRVHGPCMSARLRRSRHDPDVRTGNLSPYYTHVGYDIVRLDSIHCSPKSCPQIFRTRIDGVQEACSCPPICIIIRYPNAIASSSRPMGSDPREVVIMELISSRVGSLYVCVASKTAIASAFNITTLSGRWRSALRRTQPTHIFGRKAAVRSVCALIFDMGA</sequence>
<gene>
    <name evidence="1" type="ORF">BU23DRAFT_36947</name>
</gene>
<protein>
    <submittedName>
        <fullName evidence="1">Uncharacterized protein</fullName>
    </submittedName>
</protein>